<dbReference type="Pfam" id="PF01135">
    <property type="entry name" value="PCMT"/>
    <property type="match status" value="1"/>
</dbReference>
<evidence type="ECO:0000256" key="8">
    <source>
        <dbReference type="ARBA" id="ARBA00022691"/>
    </source>
</evidence>
<accession>A0A059DZ91</accession>
<comment type="caution">
    <text evidence="13">The sequence shown here is derived from an EMBL/GenBank/DDBJ whole genome shotgun (WGS) entry which is preliminary data.</text>
</comment>
<dbReference type="SUPFAM" id="SSF53335">
    <property type="entry name" value="S-adenosyl-L-methionine-dependent methyltransferases"/>
    <property type="match status" value="1"/>
</dbReference>
<keyword evidence="12" id="KW-0472">Membrane</keyword>
<dbReference type="OrthoDB" id="9810066at2"/>
<keyword evidence="6" id="KW-0489">Methyltransferase</keyword>
<dbReference type="PANTHER" id="PTHR11579:SF0">
    <property type="entry name" value="PROTEIN-L-ISOASPARTATE(D-ASPARTATE) O-METHYLTRANSFERASE"/>
    <property type="match status" value="1"/>
</dbReference>
<name>A0A059DZ91_9PROT</name>
<evidence type="ECO:0000256" key="1">
    <source>
        <dbReference type="ARBA" id="ARBA00004496"/>
    </source>
</evidence>
<keyword evidence="12" id="KW-0812">Transmembrane</keyword>
<evidence type="ECO:0000256" key="10">
    <source>
        <dbReference type="ARBA" id="ARBA00031323"/>
    </source>
</evidence>
<evidence type="ECO:0000256" key="5">
    <source>
        <dbReference type="ARBA" id="ARBA00022490"/>
    </source>
</evidence>
<proteinExistence type="inferred from homology"/>
<evidence type="ECO:0000256" key="4">
    <source>
        <dbReference type="ARBA" id="ARBA00013346"/>
    </source>
</evidence>
<keyword evidence="5" id="KW-0963">Cytoplasm</keyword>
<dbReference type="EC" id="2.1.1.77" evidence="3"/>
<evidence type="ECO:0000256" key="6">
    <source>
        <dbReference type="ARBA" id="ARBA00022603"/>
    </source>
</evidence>
<dbReference type="GO" id="GO:0004719">
    <property type="term" value="F:protein-L-isoaspartate (D-aspartate) O-methyltransferase activity"/>
    <property type="evidence" value="ECO:0007669"/>
    <property type="project" value="UniProtKB-EC"/>
</dbReference>
<evidence type="ECO:0000256" key="2">
    <source>
        <dbReference type="ARBA" id="ARBA00005369"/>
    </source>
</evidence>
<dbReference type="RefSeq" id="WP_035553936.1">
    <property type="nucleotide sequence ID" value="NZ_AWFH01000045.1"/>
</dbReference>
<dbReference type="AlphaFoldDB" id="A0A059DZ91"/>
<dbReference type="GO" id="GO:0032259">
    <property type="term" value="P:methylation"/>
    <property type="evidence" value="ECO:0007669"/>
    <property type="project" value="UniProtKB-KW"/>
</dbReference>
<protein>
    <recommendedName>
        <fullName evidence="4">Protein-L-isoaspartate O-methyltransferase</fullName>
        <ecNumber evidence="3">2.1.1.77</ecNumber>
    </recommendedName>
    <alternativeName>
        <fullName evidence="11">L-isoaspartyl protein carboxyl methyltransferase</fullName>
    </alternativeName>
    <alternativeName>
        <fullName evidence="9">Protein L-isoaspartyl methyltransferase</fullName>
    </alternativeName>
    <alternativeName>
        <fullName evidence="10">Protein-beta-aspartate methyltransferase</fullName>
    </alternativeName>
</protein>
<keyword evidence="7" id="KW-0808">Transferase</keyword>
<evidence type="ECO:0000313" key="13">
    <source>
        <dbReference type="EMBL" id="KCZ59297.1"/>
    </source>
</evidence>
<dbReference type="GO" id="GO:0005737">
    <property type="term" value="C:cytoplasm"/>
    <property type="evidence" value="ECO:0007669"/>
    <property type="project" value="UniProtKB-SubCell"/>
</dbReference>
<dbReference type="PANTHER" id="PTHR11579">
    <property type="entry name" value="PROTEIN-L-ISOASPARTATE O-METHYLTRANSFERASE"/>
    <property type="match status" value="1"/>
</dbReference>
<comment type="similarity">
    <text evidence="2">Belongs to the methyltransferase superfamily. L-isoaspartyl/D-aspartyl protein methyltransferase family.</text>
</comment>
<keyword evidence="14" id="KW-1185">Reference proteome</keyword>
<organism evidence="13 14">
    <name type="scientific">Hyphomonas atlantica</name>
    <dbReference type="NCBI Taxonomy" id="1280948"/>
    <lineage>
        <taxon>Bacteria</taxon>
        <taxon>Pseudomonadati</taxon>
        <taxon>Pseudomonadota</taxon>
        <taxon>Alphaproteobacteria</taxon>
        <taxon>Hyphomonadales</taxon>
        <taxon>Hyphomonadaceae</taxon>
        <taxon>Hyphomonas</taxon>
    </lineage>
</organism>
<evidence type="ECO:0000256" key="9">
    <source>
        <dbReference type="ARBA" id="ARBA00030757"/>
    </source>
</evidence>
<evidence type="ECO:0000256" key="12">
    <source>
        <dbReference type="SAM" id="Phobius"/>
    </source>
</evidence>
<evidence type="ECO:0000256" key="11">
    <source>
        <dbReference type="ARBA" id="ARBA00031350"/>
    </source>
</evidence>
<feature type="transmembrane region" description="Helical" evidence="12">
    <location>
        <begin position="87"/>
        <end position="106"/>
    </location>
</feature>
<sequence length="217" mass="23729">MEELTVDPFRAARLVLRLRQEGVTDDAVLGAMETIDRGAFVDDPELKQLAFADCALPIPCGQTIPRPAAIGQLLQALALGRQKEARVLLIGVGSGYIAALAGYLAADVFGVERYNRLTDHARQRIVKLGLDNLAVRHGDGLEGWAERGPYDRILFTSVIQHVPQTLFDQLNPEGFVVAPMVKDGRQQIARITPDGTEKWSGLAHDLPMLVEGRSRAL</sequence>
<keyword evidence="8" id="KW-0949">S-adenosyl-L-methionine</keyword>
<dbReference type="PROSITE" id="PS01279">
    <property type="entry name" value="PCMT"/>
    <property type="match status" value="1"/>
</dbReference>
<dbReference type="InterPro" id="IPR029063">
    <property type="entry name" value="SAM-dependent_MTases_sf"/>
</dbReference>
<gene>
    <name evidence="13" type="ORF">HY36_08455</name>
</gene>
<evidence type="ECO:0000256" key="7">
    <source>
        <dbReference type="ARBA" id="ARBA00022679"/>
    </source>
</evidence>
<dbReference type="STRING" id="1280948.HY36_08455"/>
<dbReference type="eggNOG" id="COG2518">
    <property type="taxonomic scope" value="Bacteria"/>
</dbReference>
<evidence type="ECO:0000256" key="3">
    <source>
        <dbReference type="ARBA" id="ARBA00011890"/>
    </source>
</evidence>
<dbReference type="Gene3D" id="3.40.50.150">
    <property type="entry name" value="Vaccinia Virus protein VP39"/>
    <property type="match status" value="1"/>
</dbReference>
<dbReference type="InterPro" id="IPR000682">
    <property type="entry name" value="PCMT"/>
</dbReference>
<keyword evidence="12" id="KW-1133">Transmembrane helix</keyword>
<comment type="subcellular location">
    <subcellularLocation>
        <location evidence="1">Cytoplasm</location>
    </subcellularLocation>
</comment>
<reference evidence="13 14" key="1">
    <citation type="journal article" date="2014" name="Antonie Van Leeuwenhoek">
        <title>Hyphomonas beringensis sp. nov. and Hyphomonas chukchiensis sp. nov., isolated from surface seawater of the Bering Sea and Chukchi Sea.</title>
        <authorList>
            <person name="Li C."/>
            <person name="Lai Q."/>
            <person name="Li G."/>
            <person name="Dong C."/>
            <person name="Wang J."/>
            <person name="Liao Y."/>
            <person name="Shao Z."/>
        </authorList>
    </citation>
    <scope>NUCLEOTIDE SEQUENCE [LARGE SCALE GENOMIC DNA]</scope>
    <source>
        <strain evidence="13 14">22II1-22F38</strain>
    </source>
</reference>
<dbReference type="Proteomes" id="UP000024547">
    <property type="component" value="Unassembled WGS sequence"/>
</dbReference>
<dbReference type="CDD" id="cd02440">
    <property type="entry name" value="AdoMet_MTases"/>
    <property type="match status" value="1"/>
</dbReference>
<evidence type="ECO:0000313" key="14">
    <source>
        <dbReference type="Proteomes" id="UP000024547"/>
    </source>
</evidence>
<dbReference type="EMBL" id="AWFH01000045">
    <property type="protein sequence ID" value="KCZ59297.1"/>
    <property type="molecule type" value="Genomic_DNA"/>
</dbReference>
<dbReference type="PATRIC" id="fig|1280948.3.peg.2806"/>